<proteinExistence type="predicted"/>
<dbReference type="InterPro" id="IPR000073">
    <property type="entry name" value="AB_hydrolase_1"/>
</dbReference>
<evidence type="ECO:0000259" key="1">
    <source>
        <dbReference type="Pfam" id="PF12697"/>
    </source>
</evidence>
<name>A0A066RKE9_9GAMM</name>
<dbReference type="STRING" id="1654360.EA58_15600"/>
<evidence type="ECO:0000313" key="3">
    <source>
        <dbReference type="Proteomes" id="UP000027192"/>
    </source>
</evidence>
<comment type="caution">
    <text evidence="2">The sequence shown here is derived from an EMBL/GenBank/DDBJ whole genome shotgun (WGS) entry which is preliminary data.</text>
</comment>
<dbReference type="Pfam" id="PF12697">
    <property type="entry name" value="Abhydrolase_6"/>
    <property type="match status" value="1"/>
</dbReference>
<gene>
    <name evidence="2" type="ORF">EA58_15600</name>
</gene>
<evidence type="ECO:0000313" key="2">
    <source>
        <dbReference type="EMBL" id="KDM90809.1"/>
    </source>
</evidence>
<dbReference type="InterPro" id="IPR029058">
    <property type="entry name" value="AB_hydrolase_fold"/>
</dbReference>
<keyword evidence="3" id="KW-1185">Reference proteome</keyword>
<dbReference type="SUPFAM" id="SSF53474">
    <property type="entry name" value="alpha/beta-Hydrolases"/>
    <property type="match status" value="1"/>
</dbReference>
<feature type="domain" description="AB hydrolase-1" evidence="1">
    <location>
        <begin position="54"/>
        <end position="225"/>
    </location>
</feature>
<dbReference type="AlphaFoldDB" id="A0A066RKE9"/>
<dbReference type="Gene3D" id="3.40.50.1820">
    <property type="entry name" value="alpha/beta hydrolase"/>
    <property type="match status" value="1"/>
</dbReference>
<organism evidence="2 3">
    <name type="scientific">Photobacterium galatheae</name>
    <dbReference type="NCBI Taxonomy" id="1654360"/>
    <lineage>
        <taxon>Bacteria</taxon>
        <taxon>Pseudomonadati</taxon>
        <taxon>Pseudomonadota</taxon>
        <taxon>Gammaproteobacteria</taxon>
        <taxon>Vibrionales</taxon>
        <taxon>Vibrionaceae</taxon>
        <taxon>Photobacterium</taxon>
    </lineage>
</organism>
<dbReference type="Proteomes" id="UP000027192">
    <property type="component" value="Unassembled WGS sequence"/>
</dbReference>
<sequence length="242" mass="26189">MLPGWRQSAAHWQPAARWLSRDRISLVSENLGAMAETCMSERGSVDRLAEMSQKLSERAIEEGASVIVGHSAGAPLAVLTAAQVPEIRCVVLVEPVGAHFLPNLNHVQRKSYDRLAEVTATTKGSEYPLAKGDTLRSIELRSLIDANHSAETVGLPSVNAERATVIANGLTALTTPTLMIRGQVSGIVSIEDIETLAAFNGNVKTIEIPLAGHSPHIDRPRQTTDAMLQFEAATYQNYCERI</sequence>
<reference evidence="2 3" key="1">
    <citation type="submission" date="2014-04" db="EMBL/GenBank/DDBJ databases">
        <title>Draft genome sequence of Photobacterium halotolerans S2753: a solonamide, ngercheumicin and holomycin producer.</title>
        <authorList>
            <person name="Machado H.R."/>
            <person name="Gram L."/>
        </authorList>
    </citation>
    <scope>NUCLEOTIDE SEQUENCE [LARGE SCALE GENOMIC DNA]</scope>
    <source>
        <strain evidence="2 3">S2753</strain>
    </source>
</reference>
<dbReference type="PANTHER" id="PTHR42886:SF29">
    <property type="entry name" value="PUMMELIG, ISOFORM A"/>
    <property type="match status" value="1"/>
</dbReference>
<accession>A0A066RKE9</accession>
<dbReference type="PANTHER" id="PTHR42886">
    <property type="entry name" value="RE40534P-RELATED"/>
    <property type="match status" value="1"/>
</dbReference>
<dbReference type="EMBL" id="JMIB01000028">
    <property type="protein sequence ID" value="KDM90809.1"/>
    <property type="molecule type" value="Genomic_DNA"/>
</dbReference>
<protein>
    <recommendedName>
        <fullName evidence="1">AB hydrolase-1 domain-containing protein</fullName>
    </recommendedName>
</protein>